<evidence type="ECO:0000256" key="1">
    <source>
        <dbReference type="HAMAP-Rule" id="MF_00799"/>
    </source>
</evidence>
<dbReference type="Pfam" id="PF13452">
    <property type="entry name" value="FAS1_DH_region"/>
    <property type="match status" value="1"/>
</dbReference>
<dbReference type="InterPro" id="IPR016709">
    <property type="entry name" value="HadA-like"/>
</dbReference>
<protein>
    <recommendedName>
        <fullName evidence="1">UPF0336 protein SAMN05421869_106183</fullName>
    </recommendedName>
</protein>
<dbReference type="CDD" id="cd03441">
    <property type="entry name" value="R_hydratase_like"/>
    <property type="match status" value="1"/>
</dbReference>
<name>A0A1G8LSB4_9ACTN</name>
<dbReference type="InterPro" id="IPR029069">
    <property type="entry name" value="HotDog_dom_sf"/>
</dbReference>
<comment type="similarity">
    <text evidence="1">Belongs to the UPF0336 family.</text>
</comment>
<keyword evidence="4" id="KW-1185">Reference proteome</keyword>
<proteinExistence type="inferred from homology"/>
<dbReference type="OrthoDB" id="5415111at2"/>
<evidence type="ECO:0000313" key="3">
    <source>
        <dbReference type="EMBL" id="SDI58377.1"/>
    </source>
</evidence>
<dbReference type="GO" id="GO:0006633">
    <property type="term" value="P:fatty acid biosynthetic process"/>
    <property type="evidence" value="ECO:0007669"/>
    <property type="project" value="TreeGrafter"/>
</dbReference>
<dbReference type="Proteomes" id="UP000199202">
    <property type="component" value="Unassembled WGS sequence"/>
</dbReference>
<organism evidence="3 4">
    <name type="scientific">Nonomuraea jiangxiensis</name>
    <dbReference type="NCBI Taxonomy" id="633440"/>
    <lineage>
        <taxon>Bacteria</taxon>
        <taxon>Bacillati</taxon>
        <taxon>Actinomycetota</taxon>
        <taxon>Actinomycetes</taxon>
        <taxon>Streptosporangiales</taxon>
        <taxon>Streptosporangiaceae</taxon>
        <taxon>Nonomuraea</taxon>
    </lineage>
</organism>
<feature type="domain" description="FAS1-like dehydratase" evidence="2">
    <location>
        <begin position="7"/>
        <end position="136"/>
    </location>
</feature>
<sequence>MALNRDFIGKTYPPSAPYEVSRVKIREFAAAIGDGNPLYRDKDAAQAAGYPDVIAPPTFPIVFSLQSGGEALMDPELGLNFAMVVHGEQRFEYVRPVHAGDELVMTSTITDIRTAGRNELLTVRSDVSTVQGEPVCVTYNTIVERGGAG</sequence>
<dbReference type="PANTHER" id="PTHR43437:SF3">
    <property type="entry name" value="HYDROXYACYL-THIOESTER DEHYDRATASE TYPE 2, MITOCHONDRIAL"/>
    <property type="match status" value="1"/>
</dbReference>
<reference evidence="3 4" key="1">
    <citation type="submission" date="2016-10" db="EMBL/GenBank/DDBJ databases">
        <authorList>
            <person name="de Groot N.N."/>
        </authorList>
    </citation>
    <scope>NUCLEOTIDE SEQUENCE [LARGE SCALE GENOMIC DNA]</scope>
    <source>
        <strain evidence="3 4">CGMCC 4.6533</strain>
    </source>
</reference>
<dbReference type="STRING" id="633440.SAMN05421869_106183"/>
<dbReference type="PANTHER" id="PTHR43437">
    <property type="entry name" value="HYDROXYACYL-THIOESTER DEHYDRATASE TYPE 2, MITOCHONDRIAL-RELATED"/>
    <property type="match status" value="1"/>
</dbReference>
<dbReference type="InterPro" id="IPR050965">
    <property type="entry name" value="UPF0336/Enoyl-CoA_hydratase"/>
</dbReference>
<evidence type="ECO:0000313" key="4">
    <source>
        <dbReference type="Proteomes" id="UP000199202"/>
    </source>
</evidence>
<dbReference type="HAMAP" id="MF_00799">
    <property type="entry name" value="UPF0336"/>
    <property type="match status" value="1"/>
</dbReference>
<accession>A0A1G8LSB4</accession>
<dbReference type="EMBL" id="FNDJ01000006">
    <property type="protein sequence ID" value="SDI58377.1"/>
    <property type="molecule type" value="Genomic_DNA"/>
</dbReference>
<dbReference type="SUPFAM" id="SSF54637">
    <property type="entry name" value="Thioesterase/thiol ester dehydrase-isomerase"/>
    <property type="match status" value="1"/>
</dbReference>
<evidence type="ECO:0000259" key="2">
    <source>
        <dbReference type="Pfam" id="PF13452"/>
    </source>
</evidence>
<dbReference type="AlphaFoldDB" id="A0A1G8LSB4"/>
<dbReference type="InterPro" id="IPR039569">
    <property type="entry name" value="FAS1-like_DH_region"/>
</dbReference>
<dbReference type="Gene3D" id="3.10.129.10">
    <property type="entry name" value="Hotdog Thioesterase"/>
    <property type="match status" value="1"/>
</dbReference>
<gene>
    <name evidence="3" type="ORF">SAMN05421869_106183</name>
</gene>
<dbReference type="PIRSF" id="PIRSF018072">
    <property type="entry name" value="UCP018072"/>
    <property type="match status" value="1"/>
</dbReference>
<dbReference type="RefSeq" id="WP_090931628.1">
    <property type="nucleotide sequence ID" value="NZ_FNDJ01000006.1"/>
</dbReference>
<dbReference type="GO" id="GO:0019171">
    <property type="term" value="F:(3R)-hydroxyacyl-[acyl-carrier-protein] dehydratase activity"/>
    <property type="evidence" value="ECO:0007669"/>
    <property type="project" value="TreeGrafter"/>
</dbReference>